<accession>A0A328DCF3</accession>
<dbReference type="PANTHER" id="PTHR35495">
    <property type="entry name" value="OS06G0679600 PROTEIN"/>
    <property type="match status" value="1"/>
</dbReference>
<comment type="caution">
    <text evidence="1">The sequence shown here is derived from an EMBL/GenBank/DDBJ whole genome shotgun (WGS) entry which is preliminary data.</text>
</comment>
<dbReference type="EMBL" id="NQVE01000162">
    <property type="protein sequence ID" value="RAL42870.1"/>
    <property type="molecule type" value="Genomic_DNA"/>
</dbReference>
<proteinExistence type="predicted"/>
<organism evidence="1 2">
    <name type="scientific">Cuscuta australis</name>
    <dbReference type="NCBI Taxonomy" id="267555"/>
    <lineage>
        <taxon>Eukaryota</taxon>
        <taxon>Viridiplantae</taxon>
        <taxon>Streptophyta</taxon>
        <taxon>Embryophyta</taxon>
        <taxon>Tracheophyta</taxon>
        <taxon>Spermatophyta</taxon>
        <taxon>Magnoliopsida</taxon>
        <taxon>eudicotyledons</taxon>
        <taxon>Gunneridae</taxon>
        <taxon>Pentapetalae</taxon>
        <taxon>asterids</taxon>
        <taxon>lamiids</taxon>
        <taxon>Solanales</taxon>
        <taxon>Convolvulaceae</taxon>
        <taxon>Cuscuteae</taxon>
        <taxon>Cuscuta</taxon>
        <taxon>Cuscuta subgen. Grammica</taxon>
        <taxon>Cuscuta sect. Cleistogrammica</taxon>
    </lineage>
</organism>
<keyword evidence="2" id="KW-1185">Reference proteome</keyword>
<evidence type="ECO:0000313" key="2">
    <source>
        <dbReference type="Proteomes" id="UP000249390"/>
    </source>
</evidence>
<gene>
    <name evidence="1" type="ORF">DM860_009377</name>
</gene>
<reference evidence="1 2" key="1">
    <citation type="submission" date="2018-06" db="EMBL/GenBank/DDBJ databases">
        <title>The Genome of Cuscuta australis (Dodder) Provides Insight into the Evolution of Plant Parasitism.</title>
        <authorList>
            <person name="Liu H."/>
        </authorList>
    </citation>
    <scope>NUCLEOTIDE SEQUENCE [LARGE SCALE GENOMIC DNA]</scope>
    <source>
        <strain evidence="2">cv. Yunnan</strain>
        <tissue evidence="1">Vines</tissue>
    </source>
</reference>
<evidence type="ECO:0000313" key="1">
    <source>
        <dbReference type="EMBL" id="RAL42870.1"/>
    </source>
</evidence>
<dbReference type="Proteomes" id="UP000249390">
    <property type="component" value="Unassembled WGS sequence"/>
</dbReference>
<dbReference type="AlphaFoldDB" id="A0A328DCF3"/>
<protein>
    <submittedName>
        <fullName evidence="1">Uncharacterized protein</fullName>
    </submittedName>
</protein>
<sequence length="127" mass="13575">MGRHARITFLQADAASASYLRYLKPGALARLRDSRISARNHRAVGSRLPICSVHDSPAAPTHIVPGDGFPCSPVRIRGPRCPQRKKLVASKAAFFSIPLPTSPVSQPHESAVDLFSAANSDSALVAH</sequence>
<name>A0A328DCF3_9ASTE</name>
<dbReference type="PANTHER" id="PTHR35495:SF1">
    <property type="entry name" value="OS06G0679600 PROTEIN"/>
    <property type="match status" value="1"/>
</dbReference>